<dbReference type="AlphaFoldDB" id="A0A8B5XV99"/>
<dbReference type="InterPro" id="IPR048020">
    <property type="entry name" value="Transpos_IS3"/>
</dbReference>
<evidence type="ECO:0000259" key="2">
    <source>
        <dbReference type="PROSITE" id="PS50994"/>
    </source>
</evidence>
<dbReference type="SUPFAM" id="SSF53098">
    <property type="entry name" value="Ribonuclease H-like"/>
    <property type="match status" value="1"/>
</dbReference>
<accession>A0A8B5XV99</accession>
<dbReference type="NCBIfam" id="NF033516">
    <property type="entry name" value="transpos_IS3"/>
    <property type="match status" value="1"/>
</dbReference>
<comment type="function">
    <text evidence="1">Involved in the transposition of the insertion sequence.</text>
</comment>
<feature type="domain" description="Integrase catalytic" evidence="2">
    <location>
        <begin position="224"/>
        <end position="385"/>
    </location>
</feature>
<dbReference type="InterPro" id="IPR050900">
    <property type="entry name" value="Transposase_IS3/IS150/IS904"/>
</dbReference>
<dbReference type="GO" id="GO:0015074">
    <property type="term" value="P:DNA integration"/>
    <property type="evidence" value="ECO:0007669"/>
    <property type="project" value="InterPro"/>
</dbReference>
<dbReference type="Pfam" id="PF13333">
    <property type="entry name" value="rve_2"/>
    <property type="match status" value="1"/>
</dbReference>
<sequence>MAKKGQTFQTYTEELKREVVRLKVEEGWSYRQIRDRFGIKSDAQIASWVKKVQNNESFEDQRGVWNRKNFSSVEEENAYLKAQVDYFKKAQSKSAWKGMVLKAERFQIIDGLRKTYPLAWLLKIAEVSRAGYYKWRKTQSTRSLRLEKNLWIKEHILAIHKLHPYYGYKRMTRALSREGIVVNHKRVRRLMRNLGVQSVIRKKRPFYGRRGSVVFHNVLHREFHAEMRFHKLVTDITYVRIGDTFAYLSAVLDLYNNEIVAWDVSTRNDLELVHNTLNQLRDKPFSKGALLHSDQGFQYTTKSYENQVKELGIRGSHSRRGNCHDNACIESFFSHLKTEKLNLICPKTAEQAYLAIQEYIEFYNTARFQEKFNGLSPIEYREKAAA</sequence>
<evidence type="ECO:0000313" key="3">
    <source>
        <dbReference type="EMBL" id="TVX78555.1"/>
    </source>
</evidence>
<reference evidence="3 4" key="1">
    <citation type="submission" date="2019-07" db="EMBL/GenBank/DDBJ databases">
        <title>Genome assembly of Bacillus simplex strain GGC-P6A.</title>
        <authorList>
            <person name="Jennings M.E."/>
            <person name="Barton H.A."/>
        </authorList>
    </citation>
    <scope>NUCLEOTIDE SEQUENCE [LARGE SCALE GENOMIC DNA]</scope>
    <source>
        <strain evidence="3 4">GGC-P6A</strain>
    </source>
</reference>
<dbReference type="InterPro" id="IPR001584">
    <property type="entry name" value="Integrase_cat-core"/>
</dbReference>
<proteinExistence type="predicted"/>
<dbReference type="RefSeq" id="WP_144479655.1">
    <property type="nucleotide sequence ID" value="NZ_VNKI01000009.1"/>
</dbReference>
<dbReference type="Pfam" id="PF13276">
    <property type="entry name" value="HTH_21"/>
    <property type="match status" value="1"/>
</dbReference>
<comment type="caution">
    <text evidence="3">The sequence shown here is derived from an EMBL/GenBank/DDBJ whole genome shotgun (WGS) entry which is preliminary data.</text>
</comment>
<organism evidence="3 4">
    <name type="scientific">Peribacillus simplex</name>
    <dbReference type="NCBI Taxonomy" id="1478"/>
    <lineage>
        <taxon>Bacteria</taxon>
        <taxon>Bacillati</taxon>
        <taxon>Bacillota</taxon>
        <taxon>Bacilli</taxon>
        <taxon>Bacillales</taxon>
        <taxon>Bacillaceae</taxon>
        <taxon>Peribacillus</taxon>
    </lineage>
</organism>
<dbReference type="GO" id="GO:0003676">
    <property type="term" value="F:nucleic acid binding"/>
    <property type="evidence" value="ECO:0007669"/>
    <property type="project" value="InterPro"/>
</dbReference>
<dbReference type="EMBL" id="VNKI01000009">
    <property type="protein sequence ID" value="TVX78555.1"/>
    <property type="molecule type" value="Genomic_DNA"/>
</dbReference>
<evidence type="ECO:0000256" key="1">
    <source>
        <dbReference type="ARBA" id="ARBA00002286"/>
    </source>
</evidence>
<dbReference type="PROSITE" id="PS50994">
    <property type="entry name" value="INTEGRASE"/>
    <property type="match status" value="1"/>
</dbReference>
<dbReference type="SUPFAM" id="SSF46689">
    <property type="entry name" value="Homeodomain-like"/>
    <property type="match status" value="1"/>
</dbReference>
<dbReference type="InterPro" id="IPR009057">
    <property type="entry name" value="Homeodomain-like_sf"/>
</dbReference>
<evidence type="ECO:0000313" key="4">
    <source>
        <dbReference type="Proteomes" id="UP000317770"/>
    </source>
</evidence>
<name>A0A8B5XV99_9BACI</name>
<dbReference type="InterPro" id="IPR025948">
    <property type="entry name" value="HTH-like_dom"/>
</dbReference>
<protein>
    <submittedName>
        <fullName evidence="3">IS3 family transposase</fullName>
    </submittedName>
</protein>
<dbReference type="InterPro" id="IPR012337">
    <property type="entry name" value="RNaseH-like_sf"/>
</dbReference>
<dbReference type="Gene3D" id="3.30.420.10">
    <property type="entry name" value="Ribonuclease H-like superfamily/Ribonuclease H"/>
    <property type="match status" value="1"/>
</dbReference>
<dbReference type="PANTHER" id="PTHR46889">
    <property type="entry name" value="TRANSPOSASE INSF FOR INSERTION SEQUENCE IS3B-RELATED"/>
    <property type="match status" value="1"/>
</dbReference>
<dbReference type="Pfam" id="PF00665">
    <property type="entry name" value="rve"/>
    <property type="match status" value="1"/>
</dbReference>
<dbReference type="PANTHER" id="PTHR46889:SF4">
    <property type="entry name" value="TRANSPOSASE INSO FOR INSERTION SEQUENCE ELEMENT IS911B-RELATED"/>
    <property type="match status" value="1"/>
</dbReference>
<dbReference type="InterPro" id="IPR036397">
    <property type="entry name" value="RNaseH_sf"/>
</dbReference>
<gene>
    <name evidence="3" type="ORF">FQP34_18560</name>
</gene>
<dbReference type="Proteomes" id="UP000317770">
    <property type="component" value="Unassembled WGS sequence"/>
</dbReference>